<sequence>MGDPDAVLARIEAFAGRRLAESGCPGLAVGITDRERTLGVVVAGTSDLAGTTPIGTETLFEIGSIGKTFTAVALLQDHAAGRLDLHAPVTDYLPWFAVRSTHPMPTVHHFLTHTAGIIAGMDGTPGGMSEVCALRHTETGGPPGERFHYSNVGYKVLGLILERVADKPYGDVVKERILDPLGMTATDPTITNETRRRLAVGHAPWYDDRPYRQEDGLVPANWIETDTGDGCLASTADDMARFLRMLLNRGAGPDGRILDETGFGLLTQRANLAWDDQRYGYGTLLFDRDGHAHVAHTGYMVGFSAYLVGDVDAGLGAVVLANATTVGPEAIADRALALLRAAREGRQSPPDPPSDEATPEPVSIEPEGTVDPTTVIPAPPAEWIAYPGAYRSHNPWVPFARVALTGGVLRLILPSGPDGFGDDQPLVPVPDGSFRAGDDPGTPERARFDIVVEGKALRLVLSGADFWRI</sequence>
<dbReference type="Pfam" id="PF00144">
    <property type="entry name" value="Beta-lactamase"/>
    <property type="match status" value="1"/>
</dbReference>
<dbReference type="SUPFAM" id="SSF56601">
    <property type="entry name" value="beta-lactamase/transpeptidase-like"/>
    <property type="match status" value="1"/>
</dbReference>
<gene>
    <name evidence="3" type="ORF">AVDCRST_MAG73-2604</name>
</gene>
<feature type="domain" description="Beta-lactamase-related" evidence="2">
    <location>
        <begin position="15"/>
        <end position="340"/>
    </location>
</feature>
<accession>A0A6J4UE49</accession>
<reference evidence="3" key="1">
    <citation type="submission" date="2020-02" db="EMBL/GenBank/DDBJ databases">
        <authorList>
            <person name="Meier V. D."/>
        </authorList>
    </citation>
    <scope>NUCLEOTIDE SEQUENCE</scope>
    <source>
        <strain evidence="3">AVDCRST_MAG73</strain>
    </source>
</reference>
<dbReference type="InterPro" id="IPR012338">
    <property type="entry name" value="Beta-lactam/transpept-like"/>
</dbReference>
<evidence type="ECO:0000259" key="2">
    <source>
        <dbReference type="Pfam" id="PF00144"/>
    </source>
</evidence>
<name>A0A6J4UE49_9BACT</name>
<dbReference type="AlphaFoldDB" id="A0A6J4UE49"/>
<protein>
    <submittedName>
        <fullName evidence="3">Beta-lactamase class C-like and penicillin binding proteins (PBPs) superfamily</fullName>
    </submittedName>
</protein>
<feature type="region of interest" description="Disordered" evidence="1">
    <location>
        <begin position="343"/>
        <end position="372"/>
    </location>
</feature>
<proteinExistence type="predicted"/>
<evidence type="ECO:0000313" key="3">
    <source>
        <dbReference type="EMBL" id="CAA9548047.1"/>
    </source>
</evidence>
<dbReference type="InterPro" id="IPR050789">
    <property type="entry name" value="Diverse_Enzym_Activities"/>
</dbReference>
<dbReference type="PANTHER" id="PTHR43283">
    <property type="entry name" value="BETA-LACTAMASE-RELATED"/>
    <property type="match status" value="1"/>
</dbReference>
<organism evidence="3">
    <name type="scientific">uncultured Thermomicrobiales bacterium</name>
    <dbReference type="NCBI Taxonomy" id="1645740"/>
    <lineage>
        <taxon>Bacteria</taxon>
        <taxon>Pseudomonadati</taxon>
        <taxon>Thermomicrobiota</taxon>
        <taxon>Thermomicrobia</taxon>
        <taxon>Thermomicrobiales</taxon>
        <taxon>environmental samples</taxon>
    </lineage>
</organism>
<dbReference type="EMBL" id="CADCWE010000173">
    <property type="protein sequence ID" value="CAA9548047.1"/>
    <property type="molecule type" value="Genomic_DNA"/>
</dbReference>
<dbReference type="Gene3D" id="3.40.710.10">
    <property type="entry name" value="DD-peptidase/beta-lactamase superfamily"/>
    <property type="match status" value="1"/>
</dbReference>
<dbReference type="InterPro" id="IPR001466">
    <property type="entry name" value="Beta-lactam-related"/>
</dbReference>
<dbReference type="PANTHER" id="PTHR43283:SF3">
    <property type="entry name" value="BETA-LACTAMASE FAMILY PROTEIN (AFU_ORTHOLOGUE AFUA_5G07500)"/>
    <property type="match status" value="1"/>
</dbReference>
<evidence type="ECO:0000256" key="1">
    <source>
        <dbReference type="SAM" id="MobiDB-lite"/>
    </source>
</evidence>